<keyword evidence="4" id="KW-1185">Reference proteome</keyword>
<reference evidence="3 4" key="1">
    <citation type="journal article" date="2018" name="Mol. Plant">
        <title>The genome of Artemisia annua provides insight into the evolution of Asteraceae family and artemisinin biosynthesis.</title>
        <authorList>
            <person name="Shen Q."/>
            <person name="Zhang L."/>
            <person name="Liao Z."/>
            <person name="Wang S."/>
            <person name="Yan T."/>
            <person name="Shi P."/>
            <person name="Liu M."/>
            <person name="Fu X."/>
            <person name="Pan Q."/>
            <person name="Wang Y."/>
            <person name="Lv Z."/>
            <person name="Lu X."/>
            <person name="Zhang F."/>
            <person name="Jiang W."/>
            <person name="Ma Y."/>
            <person name="Chen M."/>
            <person name="Hao X."/>
            <person name="Li L."/>
            <person name="Tang Y."/>
            <person name="Lv G."/>
            <person name="Zhou Y."/>
            <person name="Sun X."/>
            <person name="Brodelius P.E."/>
            <person name="Rose J.K.C."/>
            <person name="Tang K."/>
        </authorList>
    </citation>
    <scope>NUCLEOTIDE SEQUENCE [LARGE SCALE GENOMIC DNA]</scope>
    <source>
        <strain evidence="4">cv. Huhao1</strain>
        <tissue evidence="3">Leaf</tissue>
    </source>
</reference>
<name>A0A2U1NLP6_ARTAN</name>
<comment type="caution">
    <text evidence="3">The sequence shown here is derived from an EMBL/GenBank/DDBJ whole genome shotgun (WGS) entry which is preliminary data.</text>
</comment>
<gene>
    <name evidence="3" type="ORF">CTI12_AA254350</name>
</gene>
<dbReference type="GO" id="GO:0004523">
    <property type="term" value="F:RNA-DNA hybrid ribonuclease activity"/>
    <property type="evidence" value="ECO:0007669"/>
    <property type="project" value="InterPro"/>
</dbReference>
<sequence length="119" mass="13537">MTKVLYHIRALFLNIRRLCLLFDSCTCSFVRREGNKVAHELARLALTDNVDVLYDGYVPLSVQALVQHDHRSDFSFSIPPSDWRLLISPMPSGFCSLSDDDDAVFGAMFSVEINERPEI</sequence>
<dbReference type="OrthoDB" id="1001083at2759"/>
<protein>
    <recommendedName>
        <fullName evidence="2">RNase H type-1 domain-containing protein</fullName>
    </recommendedName>
</protein>
<dbReference type="InterPro" id="IPR002156">
    <property type="entry name" value="RNaseH_domain"/>
</dbReference>
<accession>A0A2U1NLP6</accession>
<keyword evidence="1" id="KW-0732">Signal</keyword>
<feature type="signal peptide" evidence="1">
    <location>
        <begin position="1"/>
        <end position="21"/>
    </location>
</feature>
<dbReference type="AlphaFoldDB" id="A0A2U1NLP6"/>
<feature type="domain" description="RNase H type-1" evidence="2">
    <location>
        <begin position="7"/>
        <end position="44"/>
    </location>
</feature>
<evidence type="ECO:0000313" key="3">
    <source>
        <dbReference type="EMBL" id="PWA74388.1"/>
    </source>
</evidence>
<dbReference type="GO" id="GO:0003676">
    <property type="term" value="F:nucleic acid binding"/>
    <property type="evidence" value="ECO:0007669"/>
    <property type="project" value="InterPro"/>
</dbReference>
<evidence type="ECO:0000313" key="4">
    <source>
        <dbReference type="Proteomes" id="UP000245207"/>
    </source>
</evidence>
<dbReference type="Pfam" id="PF13456">
    <property type="entry name" value="RVT_3"/>
    <property type="match status" value="1"/>
</dbReference>
<evidence type="ECO:0000259" key="2">
    <source>
        <dbReference type="Pfam" id="PF13456"/>
    </source>
</evidence>
<dbReference type="Proteomes" id="UP000245207">
    <property type="component" value="Unassembled WGS sequence"/>
</dbReference>
<organism evidence="3 4">
    <name type="scientific">Artemisia annua</name>
    <name type="common">Sweet wormwood</name>
    <dbReference type="NCBI Taxonomy" id="35608"/>
    <lineage>
        <taxon>Eukaryota</taxon>
        <taxon>Viridiplantae</taxon>
        <taxon>Streptophyta</taxon>
        <taxon>Embryophyta</taxon>
        <taxon>Tracheophyta</taxon>
        <taxon>Spermatophyta</taxon>
        <taxon>Magnoliopsida</taxon>
        <taxon>eudicotyledons</taxon>
        <taxon>Gunneridae</taxon>
        <taxon>Pentapetalae</taxon>
        <taxon>asterids</taxon>
        <taxon>campanulids</taxon>
        <taxon>Asterales</taxon>
        <taxon>Asteraceae</taxon>
        <taxon>Asteroideae</taxon>
        <taxon>Anthemideae</taxon>
        <taxon>Artemisiinae</taxon>
        <taxon>Artemisia</taxon>
    </lineage>
</organism>
<evidence type="ECO:0000256" key="1">
    <source>
        <dbReference type="SAM" id="SignalP"/>
    </source>
</evidence>
<proteinExistence type="predicted"/>
<feature type="chain" id="PRO_5015470020" description="RNase H type-1 domain-containing protein" evidence="1">
    <location>
        <begin position="22"/>
        <end position="119"/>
    </location>
</feature>
<dbReference type="EMBL" id="PKPP01002576">
    <property type="protein sequence ID" value="PWA74388.1"/>
    <property type="molecule type" value="Genomic_DNA"/>
</dbReference>